<sequence length="78" mass="8753">MHHHTADVEDEECGIKDIPLERLHSLGRRVGVNADDILENAGKAMSSMTKSQAKEWMAGLNRLKSIYKKAKSPCINYN</sequence>
<comment type="caution">
    <text evidence="1">The sequence shown here is derived from an EMBL/GenBank/DDBJ whole genome shotgun (WGS) entry which is preliminary data.</text>
</comment>
<name>A0AAD9G4J0_9STRA</name>
<keyword evidence="2" id="KW-1185">Reference proteome</keyword>
<protein>
    <submittedName>
        <fullName evidence="1">Uncharacterized protein</fullName>
    </submittedName>
</protein>
<proteinExistence type="predicted"/>
<reference evidence="1" key="1">
    <citation type="submission" date="2023-08" db="EMBL/GenBank/DDBJ databases">
        <title>Reference Genome Resource for the Citrus Pathogen Phytophthora citrophthora.</title>
        <authorList>
            <person name="Moller H."/>
            <person name="Coetzee B."/>
            <person name="Rose L.J."/>
            <person name="Van Niekerk J.M."/>
        </authorList>
    </citation>
    <scope>NUCLEOTIDE SEQUENCE</scope>
    <source>
        <strain evidence="1">STE-U-9442</strain>
    </source>
</reference>
<accession>A0AAD9G4J0</accession>
<gene>
    <name evidence="1" type="ORF">P3T76_012859</name>
</gene>
<evidence type="ECO:0000313" key="2">
    <source>
        <dbReference type="Proteomes" id="UP001259832"/>
    </source>
</evidence>
<evidence type="ECO:0000313" key="1">
    <source>
        <dbReference type="EMBL" id="KAK1931530.1"/>
    </source>
</evidence>
<dbReference type="Proteomes" id="UP001259832">
    <property type="component" value="Unassembled WGS sequence"/>
</dbReference>
<dbReference type="AlphaFoldDB" id="A0AAD9G4J0"/>
<organism evidence="1 2">
    <name type="scientific">Phytophthora citrophthora</name>
    <dbReference type="NCBI Taxonomy" id="4793"/>
    <lineage>
        <taxon>Eukaryota</taxon>
        <taxon>Sar</taxon>
        <taxon>Stramenopiles</taxon>
        <taxon>Oomycota</taxon>
        <taxon>Peronosporomycetes</taxon>
        <taxon>Peronosporales</taxon>
        <taxon>Peronosporaceae</taxon>
        <taxon>Phytophthora</taxon>
    </lineage>
</organism>
<dbReference type="EMBL" id="JASMQC010000033">
    <property type="protein sequence ID" value="KAK1931530.1"/>
    <property type="molecule type" value="Genomic_DNA"/>
</dbReference>